<accession>A0A087UDN8</accession>
<sequence>MLFGSDLRLPCDLLLGRPPDAPSSPEEYIQDLQARFEVMHNFARERVNLVMEKTKTRYDTRATGRRFKERDKVWLWNPTRRKGVCPKLQSPWDGPHITLSRLNDFVVRIRKSSYSKPKVVHYDRLAPCYGHST</sequence>
<keyword evidence="2" id="KW-1185">Reference proteome</keyword>
<feature type="non-terminal residue" evidence="1">
    <location>
        <position position="133"/>
    </location>
</feature>
<evidence type="ECO:0000313" key="1">
    <source>
        <dbReference type="EMBL" id="KFM75477.1"/>
    </source>
</evidence>
<organism evidence="1 2">
    <name type="scientific">Stegodyphus mimosarum</name>
    <name type="common">African social velvet spider</name>
    <dbReference type="NCBI Taxonomy" id="407821"/>
    <lineage>
        <taxon>Eukaryota</taxon>
        <taxon>Metazoa</taxon>
        <taxon>Ecdysozoa</taxon>
        <taxon>Arthropoda</taxon>
        <taxon>Chelicerata</taxon>
        <taxon>Arachnida</taxon>
        <taxon>Araneae</taxon>
        <taxon>Araneomorphae</taxon>
        <taxon>Entelegynae</taxon>
        <taxon>Eresoidea</taxon>
        <taxon>Eresidae</taxon>
        <taxon>Stegodyphus</taxon>
    </lineage>
</organism>
<evidence type="ECO:0008006" key="3">
    <source>
        <dbReference type="Google" id="ProtNLM"/>
    </source>
</evidence>
<reference evidence="1 2" key="1">
    <citation type="submission" date="2013-11" db="EMBL/GenBank/DDBJ databases">
        <title>Genome sequencing of Stegodyphus mimosarum.</title>
        <authorList>
            <person name="Bechsgaard J."/>
        </authorList>
    </citation>
    <scope>NUCLEOTIDE SEQUENCE [LARGE SCALE GENOMIC DNA]</scope>
</reference>
<dbReference type="EMBL" id="KK119364">
    <property type="protein sequence ID" value="KFM75477.1"/>
    <property type="molecule type" value="Genomic_DNA"/>
</dbReference>
<dbReference type="OrthoDB" id="6430889at2759"/>
<gene>
    <name evidence="1" type="ORF">X975_06893</name>
</gene>
<protein>
    <recommendedName>
        <fullName evidence="3">Retrovirus-related Pol polyprotein from transposon 412</fullName>
    </recommendedName>
</protein>
<dbReference type="Proteomes" id="UP000054359">
    <property type="component" value="Unassembled WGS sequence"/>
</dbReference>
<dbReference type="AlphaFoldDB" id="A0A087UDN8"/>
<evidence type="ECO:0000313" key="2">
    <source>
        <dbReference type="Proteomes" id="UP000054359"/>
    </source>
</evidence>
<proteinExistence type="predicted"/>
<dbReference type="OMA" id="WDGPHIT"/>
<name>A0A087UDN8_STEMI</name>